<reference evidence="5" key="1">
    <citation type="journal article" date="2021" name="PeerJ">
        <title>Extensive microbial diversity within the chicken gut microbiome revealed by metagenomics and culture.</title>
        <authorList>
            <person name="Gilroy R."/>
            <person name="Ravi A."/>
            <person name="Getino M."/>
            <person name="Pursley I."/>
            <person name="Horton D.L."/>
            <person name="Alikhan N.F."/>
            <person name="Baker D."/>
            <person name="Gharbi K."/>
            <person name="Hall N."/>
            <person name="Watson M."/>
            <person name="Adriaenssens E.M."/>
            <person name="Foster-Nyarko E."/>
            <person name="Jarju S."/>
            <person name="Secka A."/>
            <person name="Antonio M."/>
            <person name="Oren A."/>
            <person name="Chaudhuri R.R."/>
            <person name="La Ragione R."/>
            <person name="Hildebrand F."/>
            <person name="Pallen M.J."/>
        </authorList>
    </citation>
    <scope>NUCLEOTIDE SEQUENCE</scope>
    <source>
        <strain evidence="5">ChiGjej4B4-12881</strain>
    </source>
</reference>
<dbReference type="Pfam" id="PF00535">
    <property type="entry name" value="Glycos_transf_2"/>
    <property type="match status" value="1"/>
</dbReference>
<accession>A0A9D1W5V4</accession>
<organism evidence="5 6">
    <name type="scientific">Candidatus Lachnoclostridium stercoripullorum</name>
    <dbReference type="NCBI Taxonomy" id="2838635"/>
    <lineage>
        <taxon>Bacteria</taxon>
        <taxon>Bacillati</taxon>
        <taxon>Bacillota</taxon>
        <taxon>Clostridia</taxon>
        <taxon>Lachnospirales</taxon>
        <taxon>Lachnospiraceae</taxon>
    </lineage>
</organism>
<proteinExistence type="inferred from homology"/>
<dbReference type="GO" id="GO:0016757">
    <property type="term" value="F:glycosyltransferase activity"/>
    <property type="evidence" value="ECO:0007669"/>
    <property type="project" value="UniProtKB-KW"/>
</dbReference>
<name>A0A9D1W5V4_9FIRM</name>
<evidence type="ECO:0000259" key="4">
    <source>
        <dbReference type="Pfam" id="PF00535"/>
    </source>
</evidence>
<dbReference type="Gene3D" id="3.90.550.10">
    <property type="entry name" value="Spore Coat Polysaccharide Biosynthesis Protein SpsA, Chain A"/>
    <property type="match status" value="1"/>
</dbReference>
<keyword evidence="3 5" id="KW-0808">Transferase</keyword>
<dbReference type="Proteomes" id="UP000886780">
    <property type="component" value="Unassembled WGS sequence"/>
</dbReference>
<evidence type="ECO:0000256" key="2">
    <source>
        <dbReference type="ARBA" id="ARBA00022676"/>
    </source>
</evidence>
<dbReference type="EMBL" id="DXEU01000188">
    <property type="protein sequence ID" value="HIX53195.1"/>
    <property type="molecule type" value="Genomic_DNA"/>
</dbReference>
<dbReference type="EC" id="2.4.-.-" evidence="5"/>
<gene>
    <name evidence="5" type="ORF">IAA28_10380</name>
</gene>
<evidence type="ECO:0000313" key="5">
    <source>
        <dbReference type="EMBL" id="HIX53195.1"/>
    </source>
</evidence>
<dbReference type="PANTHER" id="PTHR43685:SF5">
    <property type="entry name" value="GLYCOSYLTRANSFERASE EPSE-RELATED"/>
    <property type="match status" value="1"/>
</dbReference>
<dbReference type="SUPFAM" id="SSF53448">
    <property type="entry name" value="Nucleotide-diphospho-sugar transferases"/>
    <property type="match status" value="1"/>
</dbReference>
<dbReference type="PANTHER" id="PTHR43685">
    <property type="entry name" value="GLYCOSYLTRANSFERASE"/>
    <property type="match status" value="1"/>
</dbReference>
<evidence type="ECO:0000256" key="1">
    <source>
        <dbReference type="ARBA" id="ARBA00006739"/>
    </source>
</evidence>
<dbReference type="AlphaFoldDB" id="A0A9D1W5V4"/>
<dbReference type="InterPro" id="IPR029044">
    <property type="entry name" value="Nucleotide-diphossugar_trans"/>
</dbReference>
<evidence type="ECO:0000256" key="3">
    <source>
        <dbReference type="ARBA" id="ARBA00022679"/>
    </source>
</evidence>
<evidence type="ECO:0000313" key="6">
    <source>
        <dbReference type="Proteomes" id="UP000886780"/>
    </source>
</evidence>
<dbReference type="InterPro" id="IPR050834">
    <property type="entry name" value="Glycosyltransf_2"/>
</dbReference>
<protein>
    <submittedName>
        <fullName evidence="5">Glycosyltransferase</fullName>
        <ecNumber evidence="5">2.4.-.-</ecNumber>
    </submittedName>
</protein>
<feature type="domain" description="Glycosyltransferase 2-like" evidence="4">
    <location>
        <begin position="8"/>
        <end position="168"/>
    </location>
</feature>
<comment type="caution">
    <text evidence="5">The sequence shown here is derived from an EMBL/GenBank/DDBJ whole genome shotgun (WGS) entry which is preliminary data.</text>
</comment>
<dbReference type="InterPro" id="IPR001173">
    <property type="entry name" value="Glyco_trans_2-like"/>
</dbReference>
<reference evidence="5" key="2">
    <citation type="submission" date="2021-04" db="EMBL/GenBank/DDBJ databases">
        <authorList>
            <person name="Gilroy R."/>
        </authorList>
    </citation>
    <scope>NUCLEOTIDE SEQUENCE</scope>
    <source>
        <strain evidence="5">ChiGjej4B4-12881</strain>
    </source>
</reference>
<sequence length="264" mass="31083">MERQVRVSVIMGVYNGEKTLNEAIQSIVDQTMTDWELIICNDCSTDRTGELLREWMGREPRIRCLENASNMRLAASLNRCIEAAEGKYIARMDDDDISYPERLWLEADFLDRHPEYGFVSGQIDGFDGKRLIPDYWHRKEKPEKKDFLSGSQFVHPAVMFRRECLEEMGGYRTGKSTRRMEDYDLFMRLYASGYKGYNIQKSLMRYTISTEKDKYRFRIDEAKVRWQGYCRLGLMPWGAVWAIRPLLVGLIPKRLLLALKTRKE</sequence>
<comment type="similarity">
    <text evidence="1">Belongs to the glycosyltransferase 2 family.</text>
</comment>
<keyword evidence="2 5" id="KW-0328">Glycosyltransferase</keyword>